<evidence type="ECO:0000313" key="3">
    <source>
        <dbReference type="EMBL" id="GMK55356.1"/>
    </source>
</evidence>
<keyword evidence="2" id="KW-0812">Transmembrane</keyword>
<comment type="caution">
    <text evidence="3">The sequence shown here is derived from an EMBL/GenBank/DDBJ whole genome shotgun (WGS) entry which is preliminary data.</text>
</comment>
<evidence type="ECO:0000256" key="1">
    <source>
        <dbReference type="SAM" id="MobiDB-lite"/>
    </source>
</evidence>
<keyword evidence="4" id="KW-1185">Reference proteome</keyword>
<feature type="transmembrane region" description="Helical" evidence="2">
    <location>
        <begin position="50"/>
        <end position="73"/>
    </location>
</feature>
<accession>A0AAD3Y9X3</accession>
<feature type="compositionally biased region" description="Low complexity" evidence="1">
    <location>
        <begin position="247"/>
        <end position="256"/>
    </location>
</feature>
<reference evidence="3" key="2">
    <citation type="submission" date="2023-06" db="EMBL/GenBank/DDBJ databases">
        <authorList>
            <person name="Kobayashi Y."/>
            <person name="Kayamori A."/>
            <person name="Aoki K."/>
            <person name="Shiwa Y."/>
            <person name="Fujita N."/>
            <person name="Sugita T."/>
            <person name="Iwasaki W."/>
            <person name="Tanaka N."/>
            <person name="Takashima M."/>
        </authorList>
    </citation>
    <scope>NUCLEOTIDE SEQUENCE</scope>
    <source>
        <strain evidence="3">HIS016</strain>
    </source>
</reference>
<organism evidence="3 4">
    <name type="scientific">Cutaneotrichosporon spelunceum</name>
    <dbReference type="NCBI Taxonomy" id="1672016"/>
    <lineage>
        <taxon>Eukaryota</taxon>
        <taxon>Fungi</taxon>
        <taxon>Dikarya</taxon>
        <taxon>Basidiomycota</taxon>
        <taxon>Agaricomycotina</taxon>
        <taxon>Tremellomycetes</taxon>
        <taxon>Trichosporonales</taxon>
        <taxon>Trichosporonaceae</taxon>
        <taxon>Cutaneotrichosporon</taxon>
    </lineage>
</organism>
<proteinExistence type="predicted"/>
<feature type="compositionally biased region" description="Basic and acidic residues" evidence="1">
    <location>
        <begin position="208"/>
        <end position="221"/>
    </location>
</feature>
<protein>
    <submittedName>
        <fullName evidence="3">Uncharacterized protein</fullName>
    </submittedName>
</protein>
<feature type="region of interest" description="Disordered" evidence="1">
    <location>
        <begin position="1"/>
        <end position="21"/>
    </location>
</feature>
<evidence type="ECO:0000256" key="2">
    <source>
        <dbReference type="SAM" id="Phobius"/>
    </source>
</evidence>
<evidence type="ECO:0000313" key="4">
    <source>
        <dbReference type="Proteomes" id="UP001222932"/>
    </source>
</evidence>
<reference evidence="3" key="1">
    <citation type="journal article" date="2023" name="BMC Genomics">
        <title>Chromosome-level genome assemblies of Cutaneotrichosporon spp. (Trichosporonales, Basidiomycota) reveal imbalanced evolution between nucleotide sequences and chromosome synteny.</title>
        <authorList>
            <person name="Kobayashi Y."/>
            <person name="Kayamori A."/>
            <person name="Aoki K."/>
            <person name="Shiwa Y."/>
            <person name="Matsutani M."/>
            <person name="Fujita N."/>
            <person name="Sugita T."/>
            <person name="Iwasaki W."/>
            <person name="Tanaka N."/>
            <person name="Takashima M."/>
        </authorList>
    </citation>
    <scope>NUCLEOTIDE SEQUENCE</scope>
    <source>
        <strain evidence="3">HIS016</strain>
    </source>
</reference>
<feature type="region of interest" description="Disordered" evidence="1">
    <location>
        <begin position="142"/>
        <end position="273"/>
    </location>
</feature>
<keyword evidence="2" id="KW-0472">Membrane</keyword>
<dbReference type="EMBL" id="BTCM01000002">
    <property type="protein sequence ID" value="GMK55356.1"/>
    <property type="molecule type" value="Genomic_DNA"/>
</dbReference>
<dbReference type="Proteomes" id="UP001222932">
    <property type="component" value="Unassembled WGS sequence"/>
</dbReference>
<sequence length="323" mass="34279">MYVQEPEFADHSSGTVSGTADTVPQPTVVTVAVTATVLPTPESSTISTGVTVALVLGLIVLVALVAFAAFLVLRRRRKARPHLVDPYATETMPMATLRSRTSIIKRPGGVGVLSSVNDRSVIAGRGWVRLDTEDRASFDYTYAESTNPPSYDHETSEWAGPSVQHPIGVGRAGGARGASTPTPGADATAFRAHGTNRNSAGFRMVRGPRADTPQDWREDGQGRQAGQEPRALGLDPVDTNRTAAPGPSESPSTPTAHSPPTPRASHLSHLSHVTSFRGELHRYDTFGRRREDTPSALFDVSDATVHTAIAGQRAGPAWAPAPQ</sequence>
<dbReference type="CDD" id="cd12087">
    <property type="entry name" value="TM_EGFR-like"/>
    <property type="match status" value="1"/>
</dbReference>
<dbReference type="AlphaFoldDB" id="A0AAD3Y9X3"/>
<keyword evidence="2" id="KW-1133">Transmembrane helix</keyword>
<gene>
    <name evidence="3" type="ORF">CspeluHIS016_0204120</name>
</gene>
<name>A0AAD3Y9X3_9TREE</name>